<dbReference type="RefSeq" id="WP_155109845.1">
    <property type="nucleotide sequence ID" value="NZ_WMJZ01000036.1"/>
</dbReference>
<dbReference type="PROSITE" id="PS00198">
    <property type="entry name" value="4FE4S_FER_1"/>
    <property type="match status" value="1"/>
</dbReference>
<feature type="domain" description="4Fe-4S ferredoxin-type" evidence="6">
    <location>
        <begin position="105"/>
        <end position="139"/>
    </location>
</feature>
<dbReference type="InterPro" id="IPR017900">
    <property type="entry name" value="4Fe4S_Fe_S_CS"/>
</dbReference>
<keyword evidence="3" id="KW-0677">Repeat</keyword>
<dbReference type="PROSITE" id="PS51379">
    <property type="entry name" value="4FE4S_FER_2"/>
    <property type="match status" value="3"/>
</dbReference>
<evidence type="ECO:0000256" key="5">
    <source>
        <dbReference type="ARBA" id="ARBA00023014"/>
    </source>
</evidence>
<dbReference type="OrthoDB" id="9779457at2"/>
<dbReference type="InterPro" id="IPR017896">
    <property type="entry name" value="4Fe4S_Fe-S-bd"/>
</dbReference>
<keyword evidence="2" id="KW-0479">Metal-binding</keyword>
<comment type="caution">
    <text evidence="7">The sequence shown here is derived from an EMBL/GenBank/DDBJ whole genome shotgun (WGS) entry which is preliminary data.</text>
</comment>
<accession>A0A6L6IUF1</accession>
<proteinExistence type="predicted"/>
<feature type="domain" description="4Fe-4S ferredoxin-type" evidence="6">
    <location>
        <begin position="73"/>
        <end position="102"/>
    </location>
</feature>
<dbReference type="EMBL" id="WMJZ01000036">
    <property type="protein sequence ID" value="MTH48363.1"/>
    <property type="molecule type" value="Genomic_DNA"/>
</dbReference>
<sequence length="158" mass="16356">MTSFIVASAERCIGCRTCEVACALAHVTEGAEFNPRLKVQRLDHLSVPVMCRQCENAPCVSACPVGALSAGKERIAADSSLCIGCQGCAVACPFGAISVEVSAALPPTIVKCDLCAGREDGPACVAVCPTAALEKMSEAQLAALQKQRKAATADRLFL</sequence>
<dbReference type="PANTHER" id="PTHR42859">
    <property type="entry name" value="OXIDOREDUCTASE"/>
    <property type="match status" value="1"/>
</dbReference>
<dbReference type="AlphaFoldDB" id="A0A6L6IUF1"/>
<keyword evidence="1" id="KW-0004">4Fe-4S</keyword>
<evidence type="ECO:0000313" key="7">
    <source>
        <dbReference type="EMBL" id="MTH48363.1"/>
    </source>
</evidence>
<dbReference type="GO" id="GO:0046872">
    <property type="term" value="F:metal ion binding"/>
    <property type="evidence" value="ECO:0007669"/>
    <property type="project" value="UniProtKB-KW"/>
</dbReference>
<keyword evidence="4" id="KW-0408">Iron</keyword>
<evidence type="ECO:0000256" key="4">
    <source>
        <dbReference type="ARBA" id="ARBA00023004"/>
    </source>
</evidence>
<dbReference type="Gene3D" id="3.30.70.20">
    <property type="match status" value="2"/>
</dbReference>
<evidence type="ECO:0000256" key="1">
    <source>
        <dbReference type="ARBA" id="ARBA00022485"/>
    </source>
</evidence>
<keyword evidence="5" id="KW-0411">Iron-sulfur</keyword>
<feature type="domain" description="4Fe-4S ferredoxin-type" evidence="6">
    <location>
        <begin position="3"/>
        <end position="32"/>
    </location>
</feature>
<organism evidence="7 8">
    <name type="scientific">Intestinirhabdus alba</name>
    <dbReference type="NCBI Taxonomy" id="2899544"/>
    <lineage>
        <taxon>Bacteria</taxon>
        <taxon>Pseudomonadati</taxon>
        <taxon>Pseudomonadota</taxon>
        <taxon>Gammaproteobacteria</taxon>
        <taxon>Enterobacterales</taxon>
        <taxon>Enterobacteriaceae</taxon>
        <taxon>Intestinirhabdus</taxon>
    </lineage>
</organism>
<dbReference type="GO" id="GO:0051539">
    <property type="term" value="F:4 iron, 4 sulfur cluster binding"/>
    <property type="evidence" value="ECO:0007669"/>
    <property type="project" value="UniProtKB-KW"/>
</dbReference>
<dbReference type="InterPro" id="IPR050294">
    <property type="entry name" value="RnfB_subfamily"/>
</dbReference>
<protein>
    <submittedName>
        <fullName evidence="7">4Fe-4S dicluster domain-containing protein</fullName>
    </submittedName>
</protein>
<evidence type="ECO:0000256" key="3">
    <source>
        <dbReference type="ARBA" id="ARBA00022737"/>
    </source>
</evidence>
<keyword evidence="8" id="KW-1185">Reference proteome</keyword>
<dbReference type="PANTHER" id="PTHR42859:SF17">
    <property type="entry name" value="ELECTRON TRANSPORT PROTEIN HYDN-RELATED"/>
    <property type="match status" value="1"/>
</dbReference>
<evidence type="ECO:0000313" key="8">
    <source>
        <dbReference type="Proteomes" id="UP000477739"/>
    </source>
</evidence>
<reference evidence="7 8" key="1">
    <citation type="submission" date="2019-11" db="EMBL/GenBank/DDBJ databases">
        <title>Escherichia alba sp. nov. isolated from the gut of plastic-eating superworms Zophobas atratus.</title>
        <authorList>
            <person name="Yang Y."/>
        </authorList>
    </citation>
    <scope>NUCLEOTIDE SEQUENCE [LARGE SCALE GENOMIC DNA]</scope>
    <source>
        <strain evidence="8">BIT-B35</strain>
    </source>
</reference>
<name>A0A6L6IUF1_9ENTR</name>
<dbReference type="SUPFAM" id="SSF54862">
    <property type="entry name" value="4Fe-4S ferredoxins"/>
    <property type="match status" value="1"/>
</dbReference>
<dbReference type="Proteomes" id="UP000477739">
    <property type="component" value="Unassembled WGS sequence"/>
</dbReference>
<dbReference type="Pfam" id="PF12800">
    <property type="entry name" value="Fer4_4"/>
    <property type="match status" value="1"/>
</dbReference>
<dbReference type="CDD" id="cd10554">
    <property type="entry name" value="HycB_like"/>
    <property type="match status" value="1"/>
</dbReference>
<gene>
    <name evidence="7" type="ORF">GJV78_19340</name>
</gene>
<evidence type="ECO:0000256" key="2">
    <source>
        <dbReference type="ARBA" id="ARBA00022723"/>
    </source>
</evidence>
<dbReference type="Pfam" id="PF13247">
    <property type="entry name" value="Fer4_11"/>
    <property type="match status" value="1"/>
</dbReference>
<evidence type="ECO:0000259" key="6">
    <source>
        <dbReference type="PROSITE" id="PS51379"/>
    </source>
</evidence>